<dbReference type="Gene3D" id="2.40.40.20">
    <property type="match status" value="1"/>
</dbReference>
<keyword evidence="2" id="KW-1185">Reference proteome</keyword>
<protein>
    <submittedName>
        <fullName evidence="1">Uncharacterized protein</fullName>
    </submittedName>
</protein>
<sequence>MGETVKTFCRNCSALNWRSLATSGRRTRGPIASDHGTVRTRVKAEERLQPGLVSMTHMFGPLVSTGDPEADGGANVGQLCSLTRVLEPVNFMPRFSAIPVTVQPYEKD</sequence>
<organism evidence="1 2">
    <name type="scientific">Novosphingobium mangrovi</name>
    <name type="common">ex Huang et al. 2023</name>
    <dbReference type="NCBI Taxonomy" id="2976432"/>
    <lineage>
        <taxon>Bacteria</taxon>
        <taxon>Pseudomonadati</taxon>
        <taxon>Pseudomonadota</taxon>
        <taxon>Alphaproteobacteria</taxon>
        <taxon>Sphingomonadales</taxon>
        <taxon>Sphingomonadaceae</taxon>
        <taxon>Novosphingobium</taxon>
    </lineage>
</organism>
<comment type="caution">
    <text evidence="1">The sequence shown here is derived from an EMBL/GenBank/DDBJ whole genome shotgun (WGS) entry which is preliminary data.</text>
</comment>
<dbReference type="EMBL" id="JANZXA010000006">
    <property type="protein sequence ID" value="MCT2399998.1"/>
    <property type="molecule type" value="Genomic_DNA"/>
</dbReference>
<evidence type="ECO:0000313" key="2">
    <source>
        <dbReference type="Proteomes" id="UP001165583"/>
    </source>
</evidence>
<evidence type="ECO:0000313" key="1">
    <source>
        <dbReference type="EMBL" id="MCT2399998.1"/>
    </source>
</evidence>
<gene>
    <name evidence="1" type="ORF">NZK81_10580</name>
</gene>
<proteinExistence type="predicted"/>
<dbReference type="Proteomes" id="UP001165583">
    <property type="component" value="Unassembled WGS sequence"/>
</dbReference>
<dbReference type="SUPFAM" id="SSF50692">
    <property type="entry name" value="ADC-like"/>
    <property type="match status" value="1"/>
</dbReference>
<name>A0ABT2I5B4_9SPHN</name>
<dbReference type="RefSeq" id="WP_260046099.1">
    <property type="nucleotide sequence ID" value="NZ_JANZXA010000006.1"/>
</dbReference>
<dbReference type="InterPro" id="IPR009010">
    <property type="entry name" value="Asp_de-COase-like_dom_sf"/>
</dbReference>
<accession>A0ABT2I5B4</accession>
<reference evidence="1" key="1">
    <citation type="submission" date="2022-09" db="EMBL/GenBank/DDBJ databases">
        <title>Novosphingobium sp. Nov., a polycyclic aromatic hydrocarbon-degrading bacterium isolated form mangrove sediments in HongKong.</title>
        <authorList>
            <person name="Hu Z."/>
        </authorList>
    </citation>
    <scope>NUCLEOTIDE SEQUENCE</scope>
    <source>
        <strain evidence="1">HK4-1</strain>
    </source>
</reference>